<protein>
    <recommendedName>
        <fullName evidence="3">Chromatin modification-related protein EAF3</fullName>
    </recommendedName>
</protein>
<organism evidence="10 11">
    <name type="scientific">Linderina pennispora</name>
    <dbReference type="NCBI Taxonomy" id="61395"/>
    <lineage>
        <taxon>Eukaryota</taxon>
        <taxon>Fungi</taxon>
        <taxon>Fungi incertae sedis</taxon>
        <taxon>Zoopagomycota</taxon>
        <taxon>Kickxellomycotina</taxon>
        <taxon>Kickxellomycetes</taxon>
        <taxon>Kickxellales</taxon>
        <taxon>Kickxellaceae</taxon>
        <taxon>Linderina</taxon>
    </lineage>
</organism>
<feature type="region of interest" description="Disordered" evidence="8">
    <location>
        <begin position="100"/>
        <end position="149"/>
    </location>
</feature>
<dbReference type="OrthoDB" id="124855at2759"/>
<comment type="caution">
    <text evidence="10">The sequence shown here is derived from an EMBL/GenBank/DDBJ whole genome shotgun (WGS) entry which is preliminary data.</text>
</comment>
<dbReference type="InterPro" id="IPR038217">
    <property type="entry name" value="MRG_C_sf"/>
</dbReference>
<comment type="similarity">
    <text evidence="2">Belongs to the MRG family.</text>
</comment>
<accession>A0A1Y1WFL1</accession>
<gene>
    <name evidence="10" type="ORF">DL89DRAFT_274233</name>
</gene>
<dbReference type="InterPro" id="IPR053820">
    <property type="entry name" value="MSL3_chromo-like"/>
</dbReference>
<dbReference type="GO" id="GO:0006325">
    <property type="term" value="P:chromatin organization"/>
    <property type="evidence" value="ECO:0007669"/>
    <property type="project" value="UniProtKB-KW"/>
</dbReference>
<evidence type="ECO:0000259" key="9">
    <source>
        <dbReference type="SMART" id="SM00298"/>
    </source>
</evidence>
<dbReference type="GeneID" id="63805808"/>
<dbReference type="SMART" id="SM00298">
    <property type="entry name" value="CHROMO"/>
    <property type="match status" value="1"/>
</dbReference>
<feature type="domain" description="Chromo" evidence="9">
    <location>
        <begin position="30"/>
        <end position="91"/>
    </location>
</feature>
<feature type="compositionally biased region" description="Basic and acidic residues" evidence="8">
    <location>
        <begin position="113"/>
        <end position="149"/>
    </location>
</feature>
<name>A0A1Y1WFL1_9FUNG</name>
<evidence type="ECO:0000256" key="8">
    <source>
        <dbReference type="SAM" id="MobiDB-lite"/>
    </source>
</evidence>
<evidence type="ECO:0000313" key="11">
    <source>
        <dbReference type="Proteomes" id="UP000193922"/>
    </source>
</evidence>
<dbReference type="Proteomes" id="UP000193922">
    <property type="component" value="Unassembled WGS sequence"/>
</dbReference>
<keyword evidence="6" id="KW-0804">Transcription</keyword>
<dbReference type="CDD" id="cd18983">
    <property type="entry name" value="CBD_MSL3_like"/>
    <property type="match status" value="1"/>
</dbReference>
<dbReference type="AlphaFoldDB" id="A0A1Y1WFL1"/>
<dbReference type="EMBL" id="MCFD01000003">
    <property type="protein sequence ID" value="ORX72016.1"/>
    <property type="molecule type" value="Genomic_DNA"/>
</dbReference>
<keyword evidence="11" id="KW-1185">Reference proteome</keyword>
<dbReference type="PROSITE" id="PS51640">
    <property type="entry name" value="MRG"/>
    <property type="match status" value="1"/>
</dbReference>
<evidence type="ECO:0000256" key="6">
    <source>
        <dbReference type="ARBA" id="ARBA00023163"/>
    </source>
</evidence>
<evidence type="ECO:0000256" key="2">
    <source>
        <dbReference type="ARBA" id="ARBA00009093"/>
    </source>
</evidence>
<dbReference type="Pfam" id="PF05712">
    <property type="entry name" value="MRG"/>
    <property type="match status" value="1"/>
</dbReference>
<dbReference type="SUPFAM" id="SSF54160">
    <property type="entry name" value="Chromo domain-like"/>
    <property type="match status" value="1"/>
</dbReference>
<reference evidence="10 11" key="1">
    <citation type="submission" date="2016-07" db="EMBL/GenBank/DDBJ databases">
        <title>Pervasive Adenine N6-methylation of Active Genes in Fungi.</title>
        <authorList>
            <consortium name="DOE Joint Genome Institute"/>
            <person name="Mondo S.J."/>
            <person name="Dannebaum R.O."/>
            <person name="Kuo R.C."/>
            <person name="Labutti K."/>
            <person name="Haridas S."/>
            <person name="Kuo A."/>
            <person name="Salamov A."/>
            <person name="Ahrendt S.R."/>
            <person name="Lipzen A."/>
            <person name="Sullivan W."/>
            <person name="Andreopoulos W.B."/>
            <person name="Clum A."/>
            <person name="Lindquist E."/>
            <person name="Daum C."/>
            <person name="Ramamoorthy G.K."/>
            <person name="Gryganskyi A."/>
            <person name="Culley D."/>
            <person name="Magnuson J.K."/>
            <person name="James T.Y."/>
            <person name="O'Malley M.A."/>
            <person name="Stajich J.E."/>
            <person name="Spatafora J.W."/>
            <person name="Visel A."/>
            <person name="Grigoriev I.V."/>
        </authorList>
    </citation>
    <scope>NUCLEOTIDE SEQUENCE [LARGE SCALE GENOMIC DNA]</scope>
    <source>
        <strain evidence="10 11">ATCC 12442</strain>
    </source>
</reference>
<dbReference type="Gene3D" id="2.30.30.140">
    <property type="match status" value="1"/>
</dbReference>
<dbReference type="Gene3D" id="1.10.274.30">
    <property type="entry name" value="MRG domain"/>
    <property type="match status" value="1"/>
</dbReference>
<dbReference type="GO" id="GO:0035267">
    <property type="term" value="C:NuA4 histone acetyltransferase complex"/>
    <property type="evidence" value="ECO:0007669"/>
    <property type="project" value="TreeGrafter"/>
</dbReference>
<dbReference type="PANTHER" id="PTHR10880">
    <property type="entry name" value="MORTALITY FACTOR 4-LIKE PROTEIN"/>
    <property type="match status" value="1"/>
</dbReference>
<dbReference type="GO" id="GO:0006355">
    <property type="term" value="P:regulation of DNA-templated transcription"/>
    <property type="evidence" value="ECO:0007669"/>
    <property type="project" value="InterPro"/>
</dbReference>
<evidence type="ECO:0000256" key="7">
    <source>
        <dbReference type="ARBA" id="ARBA00023242"/>
    </source>
</evidence>
<comment type="subcellular location">
    <subcellularLocation>
        <location evidence="1">Nucleus</location>
    </subcellularLocation>
</comment>
<keyword evidence="5" id="KW-0805">Transcription regulation</keyword>
<evidence type="ECO:0000313" key="10">
    <source>
        <dbReference type="EMBL" id="ORX72016.1"/>
    </source>
</evidence>
<dbReference type="Pfam" id="PF22732">
    <property type="entry name" value="MSL3_chromo-like"/>
    <property type="match status" value="1"/>
</dbReference>
<evidence type="ECO:0000256" key="5">
    <source>
        <dbReference type="ARBA" id="ARBA00023015"/>
    </source>
</evidence>
<dbReference type="GO" id="GO:0032221">
    <property type="term" value="C:Rpd3S complex"/>
    <property type="evidence" value="ECO:0007669"/>
    <property type="project" value="TreeGrafter"/>
</dbReference>
<sequence length="322" mass="36989">MTEKSGTAADNSGLAFKPNERVLCFHGPLLYEAKVLKAELWDGTDPDAPDPGPHYFVHYKGWKQTWDEWVDETRALKFNEENLAKQKALRQDALAAARKKAAAPAVSTPRSSVKTETEGEPQRSRKRVRESSVEKPKDERDEPAAKRPEIKIPIPNALKSQLVDDWERITKDKLLVPLPRSPTVAQMLAQYQEHRRTSRDKKKSGKRDDEIVDEIIDGLRIYFDKALGNILLYRFERFQYQQIREKFPEKPMSEIYGSEHLLRLFVQLPGMVAHANIDDDAVALLKEHLGDILKYMHKFMKTLFVEEYDNASPSYVAVARTS</sequence>
<dbReference type="RefSeq" id="XP_040745440.1">
    <property type="nucleotide sequence ID" value="XM_040889160.1"/>
</dbReference>
<keyword evidence="4" id="KW-0156">Chromatin regulator</keyword>
<proteinExistence type="inferred from homology"/>
<dbReference type="STRING" id="61395.A0A1Y1WFL1"/>
<dbReference type="InterPro" id="IPR026541">
    <property type="entry name" value="MRG_dom"/>
</dbReference>
<evidence type="ECO:0000256" key="4">
    <source>
        <dbReference type="ARBA" id="ARBA00022853"/>
    </source>
</evidence>
<dbReference type="PIRSF" id="PIRSF038133">
    <property type="entry name" value="HAT_Nua4_EAF3/MRG15"/>
    <property type="match status" value="1"/>
</dbReference>
<dbReference type="InterPro" id="IPR016197">
    <property type="entry name" value="Chromo-like_dom_sf"/>
</dbReference>
<keyword evidence="7" id="KW-0539">Nucleus</keyword>
<dbReference type="PANTHER" id="PTHR10880:SF15">
    <property type="entry name" value="MSL COMPLEX SUBUNIT 3"/>
    <property type="match status" value="1"/>
</dbReference>
<evidence type="ECO:0000256" key="3">
    <source>
        <dbReference type="ARBA" id="ARBA00018505"/>
    </source>
</evidence>
<evidence type="ECO:0000256" key="1">
    <source>
        <dbReference type="ARBA" id="ARBA00004123"/>
    </source>
</evidence>
<dbReference type="InterPro" id="IPR000953">
    <property type="entry name" value="Chromo/chromo_shadow_dom"/>
</dbReference>
<dbReference type="InterPro" id="IPR008676">
    <property type="entry name" value="MRG"/>
</dbReference>